<evidence type="ECO:0000313" key="1">
    <source>
        <dbReference type="EMBL" id="CAB3388871.1"/>
    </source>
</evidence>
<comment type="caution">
    <text evidence="1">The sequence shown here is derived from an EMBL/GenBank/DDBJ whole genome shotgun (WGS) entry which is preliminary data.</text>
</comment>
<evidence type="ECO:0000313" key="2">
    <source>
        <dbReference type="Proteomes" id="UP000494165"/>
    </source>
</evidence>
<dbReference type="Gene3D" id="3.80.10.10">
    <property type="entry name" value="Ribonuclease Inhibitor"/>
    <property type="match status" value="1"/>
</dbReference>
<sequence length="513" mass="59218">MEDSTLLDKTKWRLNGQKTLKDWAMKDVQINLHAFTQIQGGSYIQNKLSPQLRDEVLQKLQRRKRPDETKTEEEYISMKQSVLVLMNTMTKELDLDHLMSFYPAYFDFKNEFLKVLNMSSIAAKNIRHLKINIKNLDDCFNSDSTREDCIRFLSFLKELRILEIVGRSSNKVDFVLLCRELPNLRVLSAKVFTFDGSKLTEEEIRNSFGHLTMLEPGFLPWASQCQIRKVLPNLEIVPDIGGIGLALEDFVEDENIQLRERKCLNFDDYNWDLNVCPPLSNIRHLKLTCSEETWKRHEKTLNELTSLESLNLAFISEIELLNDILLNFGANLRWLSIKRCGVQLKHISEQCPKLEVLHLNRVNINGNSSQPANFIHLVELVLENAVCLSDDCLSTTLSSSPKLKSLTLHTCKFSLKDLQRVKNLLSENKILASLRSLQWGMSLINAEQVYTEKLAILKMAAAFLPELRKLKFSMGNHSFGTKSFTLLCHMTKFRKFESVLSLYLALFNEESFV</sequence>
<reference evidence="1 2" key="1">
    <citation type="submission" date="2020-04" db="EMBL/GenBank/DDBJ databases">
        <authorList>
            <person name="Alioto T."/>
            <person name="Alioto T."/>
            <person name="Gomez Garrido J."/>
        </authorList>
    </citation>
    <scope>NUCLEOTIDE SEQUENCE [LARGE SCALE GENOMIC DNA]</scope>
</reference>
<protein>
    <submittedName>
        <fullName evidence="1">Uncharacterized protein</fullName>
    </submittedName>
</protein>
<organism evidence="1 2">
    <name type="scientific">Cloeon dipterum</name>
    <dbReference type="NCBI Taxonomy" id="197152"/>
    <lineage>
        <taxon>Eukaryota</taxon>
        <taxon>Metazoa</taxon>
        <taxon>Ecdysozoa</taxon>
        <taxon>Arthropoda</taxon>
        <taxon>Hexapoda</taxon>
        <taxon>Insecta</taxon>
        <taxon>Pterygota</taxon>
        <taxon>Palaeoptera</taxon>
        <taxon>Ephemeroptera</taxon>
        <taxon>Pisciforma</taxon>
        <taxon>Baetidae</taxon>
        <taxon>Cloeon</taxon>
    </lineage>
</organism>
<dbReference type="EMBL" id="CADEPI010000962">
    <property type="protein sequence ID" value="CAB3388871.1"/>
    <property type="molecule type" value="Genomic_DNA"/>
</dbReference>
<dbReference type="InterPro" id="IPR032675">
    <property type="entry name" value="LRR_dom_sf"/>
</dbReference>
<accession>A0A8S1E808</accession>
<gene>
    <name evidence="1" type="ORF">CLODIP_2_CD12190</name>
</gene>
<name>A0A8S1E808_9INSE</name>
<dbReference type="SUPFAM" id="SSF52047">
    <property type="entry name" value="RNI-like"/>
    <property type="match status" value="1"/>
</dbReference>
<dbReference type="Proteomes" id="UP000494165">
    <property type="component" value="Unassembled WGS sequence"/>
</dbReference>
<dbReference type="GO" id="GO:0019005">
    <property type="term" value="C:SCF ubiquitin ligase complex"/>
    <property type="evidence" value="ECO:0007669"/>
    <property type="project" value="TreeGrafter"/>
</dbReference>
<dbReference type="PANTHER" id="PTHR13318:SF95">
    <property type="entry name" value="F-BOX PROTEIN YLR352W"/>
    <property type="match status" value="1"/>
</dbReference>
<dbReference type="OrthoDB" id="1891924at2759"/>
<keyword evidence="2" id="KW-1185">Reference proteome</keyword>
<dbReference type="GO" id="GO:0031146">
    <property type="term" value="P:SCF-dependent proteasomal ubiquitin-dependent protein catabolic process"/>
    <property type="evidence" value="ECO:0007669"/>
    <property type="project" value="TreeGrafter"/>
</dbReference>
<proteinExistence type="predicted"/>
<dbReference type="AlphaFoldDB" id="A0A8S1E808"/>
<dbReference type="PANTHER" id="PTHR13318">
    <property type="entry name" value="PARTNER OF PAIRED, ISOFORM B-RELATED"/>
    <property type="match status" value="1"/>
</dbReference>